<proteinExistence type="predicted"/>
<organism evidence="1 2">
    <name type="scientific">Candidatus Acidiferrum panamense</name>
    <dbReference type="NCBI Taxonomy" id="2741543"/>
    <lineage>
        <taxon>Bacteria</taxon>
        <taxon>Pseudomonadati</taxon>
        <taxon>Acidobacteriota</taxon>
        <taxon>Terriglobia</taxon>
        <taxon>Candidatus Acidiferrales</taxon>
        <taxon>Candidatus Acidiferrum</taxon>
    </lineage>
</organism>
<reference evidence="1" key="1">
    <citation type="submission" date="2020-06" db="EMBL/GenBank/DDBJ databases">
        <title>Legume-microbial interactions unlock mineral nutrients during tropical forest succession.</title>
        <authorList>
            <person name="Epihov D.Z."/>
        </authorList>
    </citation>
    <scope>NUCLEOTIDE SEQUENCE [LARGE SCALE GENOMIC DNA]</scope>
    <source>
        <strain evidence="1">Pan2503</strain>
    </source>
</reference>
<evidence type="ECO:0000313" key="2">
    <source>
        <dbReference type="Proteomes" id="UP000567293"/>
    </source>
</evidence>
<comment type="caution">
    <text evidence="1">The sequence shown here is derived from an EMBL/GenBank/DDBJ whole genome shotgun (WGS) entry which is preliminary data.</text>
</comment>
<evidence type="ECO:0000313" key="1">
    <source>
        <dbReference type="EMBL" id="MBA0086316.1"/>
    </source>
</evidence>
<keyword evidence="2" id="KW-1185">Reference proteome</keyword>
<feature type="non-terminal residue" evidence="1">
    <location>
        <position position="1"/>
    </location>
</feature>
<gene>
    <name evidence="1" type="ORF">HRJ53_15145</name>
</gene>
<protein>
    <submittedName>
        <fullName evidence="1">Uncharacterized protein</fullName>
    </submittedName>
</protein>
<dbReference type="EMBL" id="JACDQQ010001454">
    <property type="protein sequence ID" value="MBA0086316.1"/>
    <property type="molecule type" value="Genomic_DNA"/>
</dbReference>
<accession>A0A7V8NRZ2</accession>
<dbReference type="AlphaFoldDB" id="A0A7V8NRZ2"/>
<dbReference type="Proteomes" id="UP000567293">
    <property type="component" value="Unassembled WGS sequence"/>
</dbReference>
<name>A0A7V8NRZ2_9BACT</name>
<sequence length="57" mass="6324">TIVIVTAYTPEFGWTGYPGMKKILLLCGSGGSNGYLPRRRCRLTGSWGIDRLHIIVE</sequence>